<accession>A0A6J4SVC9</accession>
<evidence type="ECO:0000313" key="1">
    <source>
        <dbReference type="EMBL" id="CAA9506487.1"/>
    </source>
</evidence>
<dbReference type="EMBL" id="CADCVN010000868">
    <property type="protein sequence ID" value="CAA9506487.1"/>
    <property type="molecule type" value="Genomic_DNA"/>
</dbReference>
<organism evidence="1">
    <name type="scientific">uncultured Segetibacter sp</name>
    <dbReference type="NCBI Taxonomy" id="481133"/>
    <lineage>
        <taxon>Bacteria</taxon>
        <taxon>Pseudomonadati</taxon>
        <taxon>Bacteroidota</taxon>
        <taxon>Chitinophagia</taxon>
        <taxon>Chitinophagales</taxon>
        <taxon>Chitinophagaceae</taxon>
        <taxon>Segetibacter</taxon>
        <taxon>environmental samples</taxon>
    </lineage>
</organism>
<protein>
    <submittedName>
        <fullName evidence="1">Uncharacterized protein</fullName>
    </submittedName>
</protein>
<gene>
    <name evidence="1" type="ORF">AVDCRST_MAG96-2248</name>
</gene>
<name>A0A6J4SVC9_9BACT</name>
<reference evidence="1" key="1">
    <citation type="submission" date="2020-02" db="EMBL/GenBank/DDBJ databases">
        <authorList>
            <person name="Meier V. D."/>
        </authorList>
    </citation>
    <scope>NUCLEOTIDE SEQUENCE</scope>
    <source>
        <strain evidence="1">AVDCRST_MAG96</strain>
    </source>
</reference>
<dbReference type="AlphaFoldDB" id="A0A6J4SVC9"/>
<feature type="non-terminal residue" evidence="1">
    <location>
        <position position="1"/>
    </location>
</feature>
<proteinExistence type="predicted"/>
<sequence length="52" mass="5927">AVDNGKTFIIIICKIKKSSFTHLYSQCLHNHYYNKIKDYSAFSTVVDSSAPE</sequence>